<dbReference type="KEGG" id="bze:COCCADRAFT_91318"/>
<name>W6YC61_COCC2</name>
<evidence type="ECO:0000313" key="3">
    <source>
        <dbReference type="Proteomes" id="UP000053841"/>
    </source>
</evidence>
<organism evidence="2 3">
    <name type="scientific">Cochliobolus carbonum (strain 26-R-13)</name>
    <name type="common">Maize leaf spot fungus</name>
    <name type="synonym">Bipolaris zeicola</name>
    <dbReference type="NCBI Taxonomy" id="930089"/>
    <lineage>
        <taxon>Eukaryota</taxon>
        <taxon>Fungi</taxon>
        <taxon>Dikarya</taxon>
        <taxon>Ascomycota</taxon>
        <taxon>Pezizomycotina</taxon>
        <taxon>Dothideomycetes</taxon>
        <taxon>Pleosporomycetidae</taxon>
        <taxon>Pleosporales</taxon>
        <taxon>Pleosporineae</taxon>
        <taxon>Pleosporaceae</taxon>
        <taxon>Bipolaris</taxon>
    </lineage>
</organism>
<reference evidence="2 3" key="1">
    <citation type="journal article" date="2013" name="PLoS Genet.">
        <title>Comparative genome structure, secondary metabolite, and effector coding capacity across Cochliobolus pathogens.</title>
        <authorList>
            <person name="Condon B.J."/>
            <person name="Leng Y."/>
            <person name="Wu D."/>
            <person name="Bushley K.E."/>
            <person name="Ohm R.A."/>
            <person name="Otillar R."/>
            <person name="Martin J."/>
            <person name="Schackwitz W."/>
            <person name="Grimwood J."/>
            <person name="MohdZainudin N."/>
            <person name="Xue C."/>
            <person name="Wang R."/>
            <person name="Manning V.A."/>
            <person name="Dhillon B."/>
            <person name="Tu Z.J."/>
            <person name="Steffenson B.J."/>
            <person name="Salamov A."/>
            <person name="Sun H."/>
            <person name="Lowry S."/>
            <person name="LaButti K."/>
            <person name="Han J."/>
            <person name="Copeland A."/>
            <person name="Lindquist E."/>
            <person name="Barry K."/>
            <person name="Schmutz J."/>
            <person name="Baker S.E."/>
            <person name="Ciuffetti L.M."/>
            <person name="Grigoriev I.V."/>
            <person name="Zhong S."/>
            <person name="Turgeon B.G."/>
        </authorList>
    </citation>
    <scope>NUCLEOTIDE SEQUENCE [LARGE SCALE GENOMIC DNA]</scope>
    <source>
        <strain evidence="2 3">26-R-13</strain>
    </source>
</reference>
<protein>
    <submittedName>
        <fullName evidence="2">Uncharacterized protein</fullName>
    </submittedName>
</protein>
<accession>W6YC61</accession>
<feature type="non-terminal residue" evidence="2">
    <location>
        <position position="1"/>
    </location>
</feature>
<sequence length="55" mass="6352">THVHVLTKRCRDYLLQPNKQPTHSSRAQYPATHKPTASTPLGRLRHTSYTQTNKK</sequence>
<dbReference type="HOGENOM" id="CLU_3037825_0_0_1"/>
<feature type="compositionally biased region" description="Polar residues" evidence="1">
    <location>
        <begin position="17"/>
        <end position="27"/>
    </location>
</feature>
<dbReference type="OrthoDB" id="10503260at2759"/>
<dbReference type="AlphaFoldDB" id="W6YC61"/>
<dbReference type="Proteomes" id="UP000053841">
    <property type="component" value="Unassembled WGS sequence"/>
</dbReference>
<dbReference type="EMBL" id="KI964578">
    <property type="protein sequence ID" value="EUC35213.1"/>
    <property type="molecule type" value="Genomic_DNA"/>
</dbReference>
<evidence type="ECO:0000313" key="2">
    <source>
        <dbReference type="EMBL" id="EUC35213.1"/>
    </source>
</evidence>
<feature type="region of interest" description="Disordered" evidence="1">
    <location>
        <begin position="14"/>
        <end position="55"/>
    </location>
</feature>
<gene>
    <name evidence="2" type="ORF">COCCADRAFT_91318</name>
</gene>
<keyword evidence="3" id="KW-1185">Reference proteome</keyword>
<evidence type="ECO:0000256" key="1">
    <source>
        <dbReference type="SAM" id="MobiDB-lite"/>
    </source>
</evidence>
<dbReference type="RefSeq" id="XP_007710443.1">
    <property type="nucleotide sequence ID" value="XM_007712253.1"/>
</dbReference>
<proteinExistence type="predicted"/>
<dbReference type="GeneID" id="19153154"/>